<comment type="caution">
    <text evidence="1">The sequence shown here is derived from an EMBL/GenBank/DDBJ whole genome shotgun (WGS) entry which is preliminary data.</text>
</comment>
<dbReference type="AlphaFoldDB" id="A0A9D7XQU9"/>
<accession>A0A9D7XQU9</accession>
<dbReference type="InterPro" id="IPR037079">
    <property type="entry name" value="AF2212/PG0164-like_sf"/>
</dbReference>
<evidence type="ECO:0000313" key="1">
    <source>
        <dbReference type="EMBL" id="MBK9984505.1"/>
    </source>
</evidence>
<dbReference type="Gene3D" id="2.40.30.100">
    <property type="entry name" value="AF2212/PG0164-like"/>
    <property type="match status" value="1"/>
</dbReference>
<evidence type="ECO:0000313" key="2">
    <source>
        <dbReference type="Proteomes" id="UP000808337"/>
    </source>
</evidence>
<proteinExistence type="predicted"/>
<dbReference type="Proteomes" id="UP000808337">
    <property type="component" value="Unassembled WGS sequence"/>
</dbReference>
<dbReference type="SUPFAM" id="SSF141694">
    <property type="entry name" value="AF2212/PG0164-like"/>
    <property type="match status" value="1"/>
</dbReference>
<sequence>MIYRFKGAIYKVGINPCVEVPERITSKMRAIGGYIYTKGEINKYKFEQTLVSVKNGPYRLYVNGPMKKNRM</sequence>
<gene>
    <name evidence="1" type="ORF">IPP15_19425</name>
</gene>
<name>A0A9D7XQU9_9BACT</name>
<organism evidence="1 2">
    <name type="scientific">Candidatus Opimibacter skivensis</name>
    <dbReference type="NCBI Taxonomy" id="2982028"/>
    <lineage>
        <taxon>Bacteria</taxon>
        <taxon>Pseudomonadati</taxon>
        <taxon>Bacteroidota</taxon>
        <taxon>Saprospiria</taxon>
        <taxon>Saprospirales</taxon>
        <taxon>Saprospiraceae</taxon>
        <taxon>Candidatus Opimibacter</taxon>
    </lineage>
</organism>
<dbReference type="EMBL" id="JADKGY010000029">
    <property type="protein sequence ID" value="MBK9984505.1"/>
    <property type="molecule type" value="Genomic_DNA"/>
</dbReference>
<protein>
    <submittedName>
        <fullName evidence="1">Uncharacterized protein</fullName>
    </submittedName>
</protein>
<reference evidence="1 2" key="1">
    <citation type="submission" date="2020-10" db="EMBL/GenBank/DDBJ databases">
        <title>Connecting structure to function with the recovery of over 1000 high-quality activated sludge metagenome-assembled genomes encoding full-length rRNA genes using long-read sequencing.</title>
        <authorList>
            <person name="Singleton C.M."/>
            <person name="Petriglieri F."/>
            <person name="Kristensen J.M."/>
            <person name="Kirkegaard R.H."/>
            <person name="Michaelsen T.Y."/>
            <person name="Andersen M.H."/>
            <person name="Karst S.M."/>
            <person name="Dueholm M.S."/>
            <person name="Nielsen P.H."/>
            <person name="Albertsen M."/>
        </authorList>
    </citation>
    <scope>NUCLEOTIDE SEQUENCE [LARGE SCALE GENOMIC DNA]</scope>
    <source>
        <strain evidence="1">Ribe_18-Q3-R11-54_MAXAC.273</strain>
    </source>
</reference>